<dbReference type="OrthoDB" id="5445923at2"/>
<proteinExistence type="predicted"/>
<keyword evidence="2" id="KW-1185">Reference proteome</keyword>
<dbReference type="RefSeq" id="WP_071545796.1">
    <property type="nucleotide sequence ID" value="NZ_LKAQ01000004.1"/>
</dbReference>
<reference evidence="1 2" key="1">
    <citation type="submission" date="2015-09" db="EMBL/GenBank/DDBJ databases">
        <title>Genome of Desulfovibrio dechloracetivorans BerOc1, a mercury methylating strain isolated from highly hydrocarbons and metals contaminated coastal sediments.</title>
        <authorList>
            <person name="Goni Urriza M."/>
            <person name="Gassie C."/>
            <person name="Bouchez O."/>
            <person name="Klopp C."/>
            <person name="Ranchou-Peyruse A."/>
            <person name="Remy G."/>
        </authorList>
    </citation>
    <scope>NUCLEOTIDE SEQUENCE [LARGE SCALE GENOMIC DNA]</scope>
    <source>
        <strain evidence="1 2">BerOc1</strain>
    </source>
</reference>
<dbReference type="EMBL" id="LKAQ01000004">
    <property type="protein sequence ID" value="OIQ50349.1"/>
    <property type="molecule type" value="Genomic_DNA"/>
</dbReference>
<sequence length="309" mass="33210">MADFAWNGIGLAAPSGWEPSAIERDGLFLADGLGPVCELKWNRVQGSFSFDKHLRKLTKGNKGAVVRAADAAEIPEAWARAVDRLAESGLRAKSFLWKADGSRGLGAALHHPGTGLACLIQFFIRGEEDEPRAAGVLATLRDHTGGKTVPWAMFGLAARVPADFALDTFSFRPGHYRVAWWRPASGKRGGRADTGKGPGTHLDFERFAPASVLLKGTTLEAWCRERLAHAPPTLAAMDNGPGRVDWRGTARTSLLRKALRREIKTCGRAWTPDEGNAVLAVTAEGVAPLADSTFNDICGSFTLVPEETA</sequence>
<protein>
    <submittedName>
        <fullName evidence="1">Uncharacterized protein</fullName>
    </submittedName>
</protein>
<dbReference type="Proteomes" id="UP000181901">
    <property type="component" value="Unassembled WGS sequence"/>
</dbReference>
<organism evidence="1 2">
    <name type="scientific">Pseudodesulfovibrio hydrargyri</name>
    <dbReference type="NCBI Taxonomy" id="2125990"/>
    <lineage>
        <taxon>Bacteria</taxon>
        <taxon>Pseudomonadati</taxon>
        <taxon>Thermodesulfobacteriota</taxon>
        <taxon>Desulfovibrionia</taxon>
        <taxon>Desulfovibrionales</taxon>
        <taxon>Desulfovibrionaceae</taxon>
    </lineage>
</organism>
<evidence type="ECO:0000313" key="2">
    <source>
        <dbReference type="Proteomes" id="UP000181901"/>
    </source>
</evidence>
<accession>A0A1J5MUQ2</accession>
<name>A0A1J5MUQ2_9BACT</name>
<dbReference type="AlphaFoldDB" id="A0A1J5MUQ2"/>
<gene>
    <name evidence="1" type="ORF">BerOc1_02280</name>
</gene>
<comment type="caution">
    <text evidence="1">The sequence shown here is derived from an EMBL/GenBank/DDBJ whole genome shotgun (WGS) entry which is preliminary data.</text>
</comment>
<evidence type="ECO:0000313" key="1">
    <source>
        <dbReference type="EMBL" id="OIQ50349.1"/>
    </source>
</evidence>